<feature type="transmembrane region" description="Helical" evidence="7">
    <location>
        <begin position="123"/>
        <end position="142"/>
    </location>
</feature>
<evidence type="ECO:0000313" key="8">
    <source>
        <dbReference type="EMBL" id="KAG9478133.1"/>
    </source>
</evidence>
<dbReference type="EMBL" id="WNTK01000009">
    <property type="protein sequence ID" value="KAG9478133.1"/>
    <property type="molecule type" value="Genomic_DNA"/>
</dbReference>
<accession>A0A8J6EXY1</accession>
<keyword evidence="6 7" id="KW-0472">Membrane</keyword>
<reference evidence="8" key="1">
    <citation type="thesis" date="2020" institute="ProQuest LLC" country="789 East Eisenhower Parkway, Ann Arbor, MI, USA">
        <title>Comparative Genomics and Chromosome Evolution.</title>
        <authorList>
            <person name="Mudd A.B."/>
        </authorList>
    </citation>
    <scope>NUCLEOTIDE SEQUENCE</scope>
    <source>
        <strain evidence="8">HN-11 Male</strain>
        <tissue evidence="8">Kidney and liver</tissue>
    </source>
</reference>
<evidence type="ECO:0000256" key="1">
    <source>
        <dbReference type="ARBA" id="ARBA00004141"/>
    </source>
</evidence>
<dbReference type="GO" id="GO:0016020">
    <property type="term" value="C:membrane"/>
    <property type="evidence" value="ECO:0007669"/>
    <property type="project" value="UniProtKB-SubCell"/>
</dbReference>
<dbReference type="SUPFAM" id="SSF161111">
    <property type="entry name" value="Cation efflux protein transmembrane domain-like"/>
    <property type="match status" value="1"/>
</dbReference>
<keyword evidence="5 7" id="KW-1133">Transmembrane helix</keyword>
<evidence type="ECO:0000256" key="3">
    <source>
        <dbReference type="ARBA" id="ARBA00022692"/>
    </source>
</evidence>
<dbReference type="OrthoDB" id="29444at2759"/>
<keyword evidence="4" id="KW-0862">Zinc</keyword>
<feature type="transmembrane region" description="Helical" evidence="7">
    <location>
        <begin position="50"/>
        <end position="72"/>
    </location>
</feature>
<evidence type="ECO:0000256" key="5">
    <source>
        <dbReference type="ARBA" id="ARBA00022989"/>
    </source>
</evidence>
<organism evidence="8 9">
    <name type="scientific">Eleutherodactylus coqui</name>
    <name type="common">Puerto Rican coqui</name>
    <dbReference type="NCBI Taxonomy" id="57060"/>
    <lineage>
        <taxon>Eukaryota</taxon>
        <taxon>Metazoa</taxon>
        <taxon>Chordata</taxon>
        <taxon>Craniata</taxon>
        <taxon>Vertebrata</taxon>
        <taxon>Euteleostomi</taxon>
        <taxon>Amphibia</taxon>
        <taxon>Batrachia</taxon>
        <taxon>Anura</taxon>
        <taxon>Neobatrachia</taxon>
        <taxon>Hyloidea</taxon>
        <taxon>Eleutherodactylidae</taxon>
        <taxon>Eleutherodactylinae</taxon>
        <taxon>Eleutherodactylus</taxon>
        <taxon>Eleutherodactylus</taxon>
    </lineage>
</organism>
<dbReference type="PANTHER" id="PTHR45820:SF8">
    <property type="entry name" value="ZINC TRANSPORTER PROTEIN DDB_G0282067-RELATED"/>
    <property type="match status" value="1"/>
</dbReference>
<keyword evidence="9" id="KW-1185">Reference proteome</keyword>
<gene>
    <name evidence="8" type="ORF">GDO78_013248</name>
</gene>
<dbReference type="GO" id="GO:0005794">
    <property type="term" value="C:Golgi apparatus"/>
    <property type="evidence" value="ECO:0007669"/>
    <property type="project" value="TreeGrafter"/>
</dbReference>
<protein>
    <submittedName>
        <fullName evidence="8">Uncharacterized protein</fullName>
    </submittedName>
</protein>
<dbReference type="AlphaFoldDB" id="A0A8J6EXY1"/>
<evidence type="ECO:0000313" key="9">
    <source>
        <dbReference type="Proteomes" id="UP000770717"/>
    </source>
</evidence>
<comment type="subcellular location">
    <subcellularLocation>
        <location evidence="1">Membrane</location>
        <topology evidence="1">Multi-pass membrane protein</topology>
    </subcellularLocation>
</comment>
<feature type="transmembrane region" description="Helical" evidence="7">
    <location>
        <begin position="92"/>
        <end position="111"/>
    </location>
</feature>
<evidence type="ECO:0000256" key="7">
    <source>
        <dbReference type="SAM" id="Phobius"/>
    </source>
</evidence>
<comment type="similarity">
    <text evidence="2">Belongs to the cation diffusion facilitator (CDF) transporter (TC 2.A.4) family. SLC30A subfamily.</text>
</comment>
<dbReference type="Proteomes" id="UP000770717">
    <property type="component" value="Unassembled WGS sequence"/>
</dbReference>
<sequence length="337" mass="36265">MEGGTSDTRKKQRVGEGEKVSTMVSHTLLLAISFAVFLTQIILSRLSDSLLTLADSAHTISLVIALCPSVILAHLPSLPPHAKARLPTFFSLLSPLFLSSLCLSLTLGSLGHLVHPHHAHRPALIFVAGVLGLLFNVIYMAVTGAFQGLCLSGLQEYQLRWYLVLRMFCSLAPSSLLLASSVMLHLLSHPAVHYLDPALSLVSIAIMVAAVYSDIVQNGCILLQAVPPSAKLQSLKVDLDSLCSHNGHHELHLWALSPDHGVASLHVHCSGMEEYKTILGQARILFKRHGIRELTIQPEFGSPGMCALACGPVCAHHSCCSSPHTLSNDLVLVNVCT</sequence>
<proteinExistence type="inferred from homology"/>
<keyword evidence="3 7" id="KW-0812">Transmembrane</keyword>
<name>A0A8J6EXY1_ELECQ</name>
<evidence type="ECO:0000256" key="2">
    <source>
        <dbReference type="ARBA" id="ARBA00008873"/>
    </source>
</evidence>
<dbReference type="GO" id="GO:0006882">
    <property type="term" value="P:intracellular zinc ion homeostasis"/>
    <property type="evidence" value="ECO:0007669"/>
    <property type="project" value="TreeGrafter"/>
</dbReference>
<feature type="transmembrane region" description="Helical" evidence="7">
    <location>
        <begin position="20"/>
        <end position="43"/>
    </location>
</feature>
<dbReference type="PANTHER" id="PTHR45820">
    <property type="entry name" value="FI23527P1"/>
    <property type="match status" value="1"/>
</dbReference>
<evidence type="ECO:0000256" key="6">
    <source>
        <dbReference type="ARBA" id="ARBA00023136"/>
    </source>
</evidence>
<dbReference type="GO" id="GO:0005783">
    <property type="term" value="C:endoplasmic reticulum"/>
    <property type="evidence" value="ECO:0007669"/>
    <property type="project" value="TreeGrafter"/>
</dbReference>
<feature type="transmembrane region" description="Helical" evidence="7">
    <location>
        <begin position="162"/>
        <end position="187"/>
    </location>
</feature>
<evidence type="ECO:0000256" key="4">
    <source>
        <dbReference type="ARBA" id="ARBA00022833"/>
    </source>
</evidence>
<dbReference type="Gene3D" id="1.20.1510.10">
    <property type="entry name" value="Cation efflux protein transmembrane domain"/>
    <property type="match status" value="1"/>
</dbReference>
<dbReference type="GO" id="GO:0005385">
    <property type="term" value="F:zinc ion transmembrane transporter activity"/>
    <property type="evidence" value="ECO:0007669"/>
    <property type="project" value="TreeGrafter"/>
</dbReference>
<dbReference type="InterPro" id="IPR027469">
    <property type="entry name" value="Cation_efflux_TMD_sf"/>
</dbReference>
<feature type="transmembrane region" description="Helical" evidence="7">
    <location>
        <begin position="194"/>
        <end position="212"/>
    </location>
</feature>
<dbReference type="GO" id="GO:0010312">
    <property type="term" value="P:detoxification of zinc ion"/>
    <property type="evidence" value="ECO:0007669"/>
    <property type="project" value="TreeGrafter"/>
</dbReference>
<dbReference type="GO" id="GO:0019855">
    <property type="term" value="F:calcium channel inhibitor activity"/>
    <property type="evidence" value="ECO:0007669"/>
    <property type="project" value="TreeGrafter"/>
</dbReference>
<comment type="caution">
    <text evidence="8">The sequence shown here is derived from an EMBL/GenBank/DDBJ whole genome shotgun (WGS) entry which is preliminary data.</text>
</comment>